<evidence type="ECO:0000313" key="1">
    <source>
        <dbReference type="EMBL" id="MFC6363274.1"/>
    </source>
</evidence>
<dbReference type="RefSeq" id="WP_385959728.1">
    <property type="nucleotide sequence ID" value="NZ_JBHSUC010000023.1"/>
</dbReference>
<dbReference type="EMBL" id="JBHSUC010000023">
    <property type="protein sequence ID" value="MFC6363274.1"/>
    <property type="molecule type" value="Genomic_DNA"/>
</dbReference>
<gene>
    <name evidence="1" type="ORF">ACFP73_14470</name>
</gene>
<protein>
    <submittedName>
        <fullName evidence="1">Uncharacterized protein</fullName>
    </submittedName>
</protein>
<accession>A0ABW1VR22</accession>
<organism evidence="1 2">
    <name type="scientific">Tatumella punctata</name>
    <dbReference type="NCBI Taxonomy" id="399969"/>
    <lineage>
        <taxon>Bacteria</taxon>
        <taxon>Pseudomonadati</taxon>
        <taxon>Pseudomonadota</taxon>
        <taxon>Gammaproteobacteria</taxon>
        <taxon>Enterobacterales</taxon>
        <taxon>Erwiniaceae</taxon>
        <taxon>Tatumella</taxon>
    </lineage>
</organism>
<keyword evidence="2" id="KW-1185">Reference proteome</keyword>
<feature type="non-terminal residue" evidence="1">
    <location>
        <position position="1"/>
    </location>
</feature>
<evidence type="ECO:0000313" key="2">
    <source>
        <dbReference type="Proteomes" id="UP001596215"/>
    </source>
</evidence>
<dbReference type="Proteomes" id="UP001596215">
    <property type="component" value="Unassembled WGS sequence"/>
</dbReference>
<name>A0ABW1VR22_9GAMM</name>
<sequence>HCSVGCVQEEVIILAGYVILIISGNQATPLTEHIYPTETQCQAIINRLHERRPAAELLCGEVERNVLKI</sequence>
<comment type="caution">
    <text evidence="1">The sequence shown here is derived from an EMBL/GenBank/DDBJ whole genome shotgun (WGS) entry which is preliminary data.</text>
</comment>
<proteinExistence type="predicted"/>
<reference evidence="2" key="1">
    <citation type="journal article" date="2019" name="Int. J. Syst. Evol. Microbiol.">
        <title>The Global Catalogue of Microorganisms (GCM) 10K type strain sequencing project: providing services to taxonomists for standard genome sequencing and annotation.</title>
        <authorList>
            <consortium name="The Broad Institute Genomics Platform"/>
            <consortium name="The Broad Institute Genome Sequencing Center for Infectious Disease"/>
            <person name="Wu L."/>
            <person name="Ma J."/>
        </authorList>
    </citation>
    <scope>NUCLEOTIDE SEQUENCE [LARGE SCALE GENOMIC DNA]</scope>
    <source>
        <strain evidence="2">CGMCC 4.1530</strain>
    </source>
</reference>